<protein>
    <submittedName>
        <fullName evidence="1">Uncharacterized protein</fullName>
    </submittedName>
</protein>
<evidence type="ECO:0000313" key="1">
    <source>
        <dbReference type="EMBL" id="ERN03009.1"/>
    </source>
</evidence>
<name>W1P5P0_AMBTC</name>
<sequence length="127" mass="14018">MVIFVTVSDVIIIIGSKDSVSINTCIIISVIPRPSIAAISTITTTPVTRLHHGTSHSRTSYLLTSYISAPSHLSTSLHNRRRPTTSWRTTLDTYSTPLLGCATTTELILQVRKKNHTRPNSGRRRPP</sequence>
<organism evidence="1 2">
    <name type="scientific">Amborella trichopoda</name>
    <dbReference type="NCBI Taxonomy" id="13333"/>
    <lineage>
        <taxon>Eukaryota</taxon>
        <taxon>Viridiplantae</taxon>
        <taxon>Streptophyta</taxon>
        <taxon>Embryophyta</taxon>
        <taxon>Tracheophyta</taxon>
        <taxon>Spermatophyta</taxon>
        <taxon>Magnoliopsida</taxon>
        <taxon>Amborellales</taxon>
        <taxon>Amborellaceae</taxon>
        <taxon>Amborella</taxon>
    </lineage>
</organism>
<dbReference type="Gramene" id="ERN03009">
    <property type="protein sequence ID" value="ERN03009"/>
    <property type="gene ID" value="AMTR_s00207p00018950"/>
</dbReference>
<reference evidence="2" key="1">
    <citation type="journal article" date="2013" name="Science">
        <title>The Amborella genome and the evolution of flowering plants.</title>
        <authorList>
            <consortium name="Amborella Genome Project"/>
        </authorList>
    </citation>
    <scope>NUCLEOTIDE SEQUENCE [LARGE SCALE GENOMIC DNA]</scope>
</reference>
<dbReference type="HOGENOM" id="CLU_1973522_0_0_1"/>
<proteinExistence type="predicted"/>
<accession>W1P5P0</accession>
<dbReference type="EMBL" id="KI394426">
    <property type="protein sequence ID" value="ERN03009.1"/>
    <property type="molecule type" value="Genomic_DNA"/>
</dbReference>
<dbReference type="AlphaFoldDB" id="W1P5P0"/>
<dbReference type="Proteomes" id="UP000017836">
    <property type="component" value="Unassembled WGS sequence"/>
</dbReference>
<gene>
    <name evidence="1" type="ORF">AMTR_s00207p00018950</name>
</gene>
<evidence type="ECO:0000313" key="2">
    <source>
        <dbReference type="Proteomes" id="UP000017836"/>
    </source>
</evidence>
<keyword evidence="2" id="KW-1185">Reference proteome</keyword>